<keyword evidence="2" id="KW-1133">Transmembrane helix</keyword>
<keyword evidence="5" id="KW-1185">Reference proteome</keyword>
<evidence type="ECO:0000259" key="3">
    <source>
        <dbReference type="Pfam" id="PF14331"/>
    </source>
</evidence>
<feature type="compositionally biased region" description="Low complexity" evidence="1">
    <location>
        <begin position="72"/>
        <end position="89"/>
    </location>
</feature>
<accession>A0ABV4TSF6</accession>
<dbReference type="PANTHER" id="PTHR36153:SF1">
    <property type="entry name" value="TYPE VI SECRETION SYSTEM COMPONENT TSSM1"/>
    <property type="match status" value="1"/>
</dbReference>
<feature type="region of interest" description="Disordered" evidence="1">
    <location>
        <begin position="807"/>
        <end position="829"/>
    </location>
</feature>
<comment type="caution">
    <text evidence="4">The sequence shown here is derived from an EMBL/GenBank/DDBJ whole genome shotgun (WGS) entry which is preliminary data.</text>
</comment>
<dbReference type="Pfam" id="PF14331">
    <property type="entry name" value="IcmF-related_N"/>
    <property type="match status" value="1"/>
</dbReference>
<dbReference type="EMBL" id="JBGUAW010000003">
    <property type="protein sequence ID" value="MFA9460262.1"/>
    <property type="molecule type" value="Genomic_DNA"/>
</dbReference>
<protein>
    <submittedName>
        <fullName evidence="4">Type VI secretion protein IcmF/TssM N-terminal domain-containing protein</fullName>
    </submittedName>
</protein>
<dbReference type="InterPro" id="IPR053156">
    <property type="entry name" value="T6SS_TssM-like"/>
</dbReference>
<sequence length="1158" mass="129797">MKKFLKFLLITGIWVAIAALAVAGAVMLGYSPLAGLQLAGVLLALWLLFLGVRKLIRRQRAKRRTERLVNVAEPEGSGEAPGESGAGSPLPERFRSVVRFLRKSDLRRKGDPLYVLPWYLLLGRPASGKTSVLHQARLPIPSLDQSAFSSGGRSCDWWLYHQAIVMDTPGEYYEKEKPGPSTEWRRLLQGLGRYRSREPINGVVVTVSAQRLVEADLEELFEEGQQNRKRVDEAMERLGVRVPVYVLVTQSDRLEGFAEWVRTVPREERFQAMGYGCSDQSDPRQFALDAVRSIGERVKDLMMPALHQGQASPELVRFPSRLQELGRPLRGFLDGLFQADVYQETPLIRGLYFAGPDCEEREEADRDVAGTGVFSHQFFTEILPGDRDAVRDLASAQRSRGRYQRAWAAVLTLVATVAFVGMGVSYYTHKASLEGLQQRYSGELVRPGTLSERVGVLMKMRSMARELQVETAATWIPWHNALGPAPTVGKLKNIFTARFRSDLLEPVDKRFNAEMEALSPGSGAGSDSEPGLSDFLLSLVFRLNVLNARLDGMGERGLGGLPEPFARPALFFPEEMSAERVAQFNDLYRTRVAWIQDREVLMSERDRLQEMLLGLLREESDNLDWVVSWANSMLPEQGVGLKDFWQGSGRAPGGIGVPPAFTLAGRERIQGFLGQLEDVAPDSEVIRQLVKRFRGSYRERYLAAWRRFAADFQQGARTLQTREEWIFSLQNLATPRNKYFQLLDRMNAQLAPVLGNEAPPAWARLVTYYQDVSTFAPAQESGGGNSKVLSKLGLKVMKKLGAKKLAKTGKKAMKTQRKLDKGGSEGPSDRVKALEEAGKLLDKYRKAMKEIVVNAEVRSVSLKAMKGYFNDPHAVGQGKGPLSQAVSAVKEMQQFAGLPNRDNRAFWKIYNGPVTLAKRFMKREAGCVLQQRWTDRFLAALEGVPEYKLPKMIYGEGGELWKFLDGELAPFVKKQYRAGYVPVKAEGLKIPFREEFLAFLSRGWDTSQARRDAYKVKLQALPTDANSGAAYPPGKTVTELQCPTATQRLVNYNFPAEKTFKWSPDCGDALIAMQINGLRVEHRFEGPKGFLELLKTFRSGAHRFTPADFPEHRKELRDMGVKYLQVRFRMDGHKAALASQDKATLTPPTNIVGCWSQA</sequence>
<evidence type="ECO:0000256" key="2">
    <source>
        <dbReference type="SAM" id="Phobius"/>
    </source>
</evidence>
<feature type="domain" description="Type VI secretion system component TssM1 N-terminal" evidence="3">
    <location>
        <begin position="182"/>
        <end position="410"/>
    </location>
</feature>
<evidence type="ECO:0000313" key="5">
    <source>
        <dbReference type="Proteomes" id="UP001575181"/>
    </source>
</evidence>
<name>A0ABV4TSF6_9GAMM</name>
<keyword evidence="2" id="KW-0812">Transmembrane</keyword>
<feature type="region of interest" description="Disordered" evidence="1">
    <location>
        <begin position="67"/>
        <end position="90"/>
    </location>
</feature>
<dbReference type="InterPro" id="IPR027417">
    <property type="entry name" value="P-loop_NTPase"/>
</dbReference>
<feature type="transmembrane region" description="Helical" evidence="2">
    <location>
        <begin position="406"/>
        <end position="427"/>
    </location>
</feature>
<organism evidence="4 5">
    <name type="scientific">Thiohalorhabdus methylotrophus</name>
    <dbReference type="NCBI Taxonomy" id="3242694"/>
    <lineage>
        <taxon>Bacteria</taxon>
        <taxon>Pseudomonadati</taxon>
        <taxon>Pseudomonadota</taxon>
        <taxon>Gammaproteobacteria</taxon>
        <taxon>Thiohalorhabdales</taxon>
        <taxon>Thiohalorhabdaceae</taxon>
        <taxon>Thiohalorhabdus</taxon>
    </lineage>
</organism>
<feature type="compositionally biased region" description="Basic and acidic residues" evidence="1">
    <location>
        <begin position="817"/>
        <end position="829"/>
    </location>
</feature>
<dbReference type="Proteomes" id="UP001575181">
    <property type="component" value="Unassembled WGS sequence"/>
</dbReference>
<feature type="compositionally biased region" description="Basic residues" evidence="1">
    <location>
        <begin position="807"/>
        <end position="816"/>
    </location>
</feature>
<dbReference type="InterPro" id="IPR025743">
    <property type="entry name" value="TssM1_N"/>
</dbReference>
<proteinExistence type="predicted"/>
<feature type="transmembrane region" description="Helical" evidence="2">
    <location>
        <begin position="36"/>
        <end position="56"/>
    </location>
</feature>
<feature type="transmembrane region" description="Helical" evidence="2">
    <location>
        <begin position="7"/>
        <end position="30"/>
    </location>
</feature>
<dbReference type="PANTHER" id="PTHR36153">
    <property type="entry name" value="INNER MEMBRANE PROTEIN-RELATED"/>
    <property type="match status" value="1"/>
</dbReference>
<dbReference type="SUPFAM" id="SSF52540">
    <property type="entry name" value="P-loop containing nucleoside triphosphate hydrolases"/>
    <property type="match status" value="1"/>
</dbReference>
<evidence type="ECO:0000313" key="4">
    <source>
        <dbReference type="EMBL" id="MFA9460262.1"/>
    </source>
</evidence>
<gene>
    <name evidence="4" type="ORF">ACERLL_05420</name>
</gene>
<keyword evidence="2" id="KW-0472">Membrane</keyword>
<dbReference type="RefSeq" id="WP_373655046.1">
    <property type="nucleotide sequence ID" value="NZ_JBGUAW010000003.1"/>
</dbReference>
<evidence type="ECO:0000256" key="1">
    <source>
        <dbReference type="SAM" id="MobiDB-lite"/>
    </source>
</evidence>
<reference evidence="4 5" key="1">
    <citation type="submission" date="2024-08" db="EMBL/GenBank/DDBJ databases">
        <title>Whole-genome sequencing of halo(alkali)philic microorganisms from hypersaline lakes.</title>
        <authorList>
            <person name="Sorokin D.Y."/>
            <person name="Merkel A.Y."/>
            <person name="Messina E."/>
            <person name="Yakimov M."/>
        </authorList>
    </citation>
    <scope>NUCLEOTIDE SEQUENCE [LARGE SCALE GENOMIC DNA]</scope>
    <source>
        <strain evidence="4 5">Cl-TMA</strain>
    </source>
</reference>